<dbReference type="AlphaFoldDB" id="A0A5N6TKR4"/>
<dbReference type="FunFam" id="1.20.1250.20:FF:000117">
    <property type="entry name" value="MFS hexose transporter"/>
    <property type="match status" value="1"/>
</dbReference>
<dbReference type="PROSITE" id="PS50850">
    <property type="entry name" value="MFS"/>
    <property type="match status" value="1"/>
</dbReference>
<dbReference type="OrthoDB" id="6133115at2759"/>
<evidence type="ECO:0000256" key="8">
    <source>
        <dbReference type="SAM" id="Phobius"/>
    </source>
</evidence>
<organism evidence="10 11">
    <name type="scientific">Aspergillus avenaceus</name>
    <dbReference type="NCBI Taxonomy" id="36643"/>
    <lineage>
        <taxon>Eukaryota</taxon>
        <taxon>Fungi</taxon>
        <taxon>Dikarya</taxon>
        <taxon>Ascomycota</taxon>
        <taxon>Pezizomycotina</taxon>
        <taxon>Eurotiomycetes</taxon>
        <taxon>Eurotiomycetidae</taxon>
        <taxon>Eurotiales</taxon>
        <taxon>Aspergillaceae</taxon>
        <taxon>Aspergillus</taxon>
        <taxon>Aspergillus subgen. Circumdati</taxon>
    </lineage>
</organism>
<feature type="transmembrane region" description="Helical" evidence="8">
    <location>
        <begin position="128"/>
        <end position="149"/>
    </location>
</feature>
<keyword evidence="5 8" id="KW-1133">Transmembrane helix</keyword>
<feature type="transmembrane region" description="Helical" evidence="8">
    <location>
        <begin position="350"/>
        <end position="372"/>
    </location>
</feature>
<reference evidence="10 11" key="1">
    <citation type="submission" date="2019-04" db="EMBL/GenBank/DDBJ databases">
        <title>Friends and foes A comparative genomics study of 23 Aspergillus species from section Flavi.</title>
        <authorList>
            <consortium name="DOE Joint Genome Institute"/>
            <person name="Kjaerbolling I."/>
            <person name="Vesth T."/>
            <person name="Frisvad J.C."/>
            <person name="Nybo J.L."/>
            <person name="Theobald S."/>
            <person name="Kildgaard S."/>
            <person name="Isbrandt T."/>
            <person name="Kuo A."/>
            <person name="Sato A."/>
            <person name="Lyhne E.K."/>
            <person name="Kogle M.E."/>
            <person name="Wiebenga A."/>
            <person name="Kun R.S."/>
            <person name="Lubbers R.J."/>
            <person name="Makela M.R."/>
            <person name="Barry K."/>
            <person name="Chovatia M."/>
            <person name="Clum A."/>
            <person name="Daum C."/>
            <person name="Haridas S."/>
            <person name="He G."/>
            <person name="LaButti K."/>
            <person name="Lipzen A."/>
            <person name="Mondo S."/>
            <person name="Riley R."/>
            <person name="Salamov A."/>
            <person name="Simmons B.A."/>
            <person name="Magnuson J.K."/>
            <person name="Henrissat B."/>
            <person name="Mortensen U.H."/>
            <person name="Larsen T.O."/>
            <person name="Devries R.P."/>
            <person name="Grigoriev I.V."/>
            <person name="Machida M."/>
            <person name="Baker S.E."/>
            <person name="Andersen M.R."/>
        </authorList>
    </citation>
    <scope>NUCLEOTIDE SEQUENCE [LARGE SCALE GENOMIC DNA]</scope>
    <source>
        <strain evidence="10 11">IBT 18842</strain>
    </source>
</reference>
<comment type="similarity">
    <text evidence="2 7">Belongs to the major facilitator superfamily. Sugar transporter (TC 2.A.1.1) family.</text>
</comment>
<name>A0A5N6TKR4_ASPAV</name>
<feature type="transmembrane region" description="Helical" evidence="8">
    <location>
        <begin position="325"/>
        <end position="343"/>
    </location>
</feature>
<evidence type="ECO:0000256" key="6">
    <source>
        <dbReference type="ARBA" id="ARBA00023136"/>
    </source>
</evidence>
<keyword evidence="6 8" id="KW-0472">Membrane</keyword>
<feature type="domain" description="Major facilitator superfamily (MFS) profile" evidence="9">
    <location>
        <begin position="34"/>
        <end position="472"/>
    </location>
</feature>
<feature type="transmembrane region" description="Helical" evidence="8">
    <location>
        <begin position="284"/>
        <end position="305"/>
    </location>
</feature>
<evidence type="ECO:0000256" key="5">
    <source>
        <dbReference type="ARBA" id="ARBA00022989"/>
    </source>
</evidence>
<keyword evidence="3 7" id="KW-0813">Transport</keyword>
<dbReference type="InterPro" id="IPR005829">
    <property type="entry name" value="Sugar_transporter_CS"/>
</dbReference>
<sequence>MKDQDIVGEALAGVLPRYDKHWFRVPHLLKLNFILLVPLLSSAVAGYDGSLMNGLQSIPEWKGYFGSPTGSVLGVVNAAQSIGSVVSLPIVGVLSDTIGRRLTLYLGAATIVIASAIQAASVNYGMFVFARVLVGIGSMLVVQPAPMLITELAYPTHRGKYTSAFWTMYYLGAILASWTCFGTQRHMTDDWTWRVPSIIQAGLPIVQLGFWRWIPESPRWLIANDRRDEARQLLAYYHAAGDVNHPLIQFEMTEIDDSLFADARVSKTPWSALINTPGNRKRTFIAACVGAFAQWNGVAVVSYYLTLVLDTVGITDSDTQTLINGLLQVFNFLAAGSAAMLVDRLGRRTLFLWSATGMLISFVVWTACSAVFDITKTPAFGNTVIAFVFIFYFHYDIAYTPLLLGYPTEIFPYAIRSKGVTITLLSVYSSLVILAFVNPIALDSIGWHYYIFFCCFDLLILAVTLWIFPETKGHSLEEIAGVFDGPMAVTPGLEFGEKYEMATREHEEHAKQRN</sequence>
<comment type="subcellular location">
    <subcellularLocation>
        <location evidence="1">Membrane</location>
        <topology evidence="1">Multi-pass membrane protein</topology>
    </subcellularLocation>
</comment>
<proteinExistence type="inferred from homology"/>
<dbReference type="NCBIfam" id="TIGR00879">
    <property type="entry name" value="SP"/>
    <property type="match status" value="1"/>
</dbReference>
<dbReference type="SUPFAM" id="SSF103473">
    <property type="entry name" value="MFS general substrate transporter"/>
    <property type="match status" value="1"/>
</dbReference>
<dbReference type="Gene3D" id="1.20.1250.20">
    <property type="entry name" value="MFS general substrate transporter like domains"/>
    <property type="match status" value="1"/>
</dbReference>
<feature type="transmembrane region" description="Helical" evidence="8">
    <location>
        <begin position="28"/>
        <end position="47"/>
    </location>
</feature>
<dbReference type="PANTHER" id="PTHR48022:SF3">
    <property type="entry name" value="HEXOSE TRANSPORTER PROTEIN (AFU_ORTHOLOGUE AFUA_8G04480)-RELATED"/>
    <property type="match status" value="1"/>
</dbReference>
<dbReference type="PANTHER" id="PTHR48022">
    <property type="entry name" value="PLASTIDIC GLUCOSE TRANSPORTER 4"/>
    <property type="match status" value="1"/>
</dbReference>
<dbReference type="InterPro" id="IPR005828">
    <property type="entry name" value="MFS_sugar_transport-like"/>
</dbReference>
<evidence type="ECO:0000259" key="9">
    <source>
        <dbReference type="PROSITE" id="PS50850"/>
    </source>
</evidence>
<keyword evidence="4 8" id="KW-0812">Transmembrane</keyword>
<feature type="transmembrane region" description="Helical" evidence="8">
    <location>
        <begin position="447"/>
        <end position="468"/>
    </location>
</feature>
<evidence type="ECO:0000256" key="1">
    <source>
        <dbReference type="ARBA" id="ARBA00004141"/>
    </source>
</evidence>
<dbReference type="Proteomes" id="UP000325780">
    <property type="component" value="Unassembled WGS sequence"/>
</dbReference>
<feature type="transmembrane region" description="Helical" evidence="8">
    <location>
        <begin position="384"/>
        <end position="407"/>
    </location>
</feature>
<evidence type="ECO:0000313" key="10">
    <source>
        <dbReference type="EMBL" id="KAE8146937.1"/>
    </source>
</evidence>
<feature type="transmembrane region" description="Helical" evidence="8">
    <location>
        <begin position="161"/>
        <end position="179"/>
    </location>
</feature>
<evidence type="ECO:0000313" key="11">
    <source>
        <dbReference type="Proteomes" id="UP000325780"/>
    </source>
</evidence>
<evidence type="ECO:0000256" key="4">
    <source>
        <dbReference type="ARBA" id="ARBA00022692"/>
    </source>
</evidence>
<dbReference type="InterPro" id="IPR036259">
    <property type="entry name" value="MFS_trans_sf"/>
</dbReference>
<keyword evidence="11" id="KW-1185">Reference proteome</keyword>
<evidence type="ECO:0000256" key="2">
    <source>
        <dbReference type="ARBA" id="ARBA00010992"/>
    </source>
</evidence>
<dbReference type="GO" id="GO:0016020">
    <property type="term" value="C:membrane"/>
    <property type="evidence" value="ECO:0007669"/>
    <property type="project" value="UniProtKB-SubCell"/>
</dbReference>
<dbReference type="InterPro" id="IPR020846">
    <property type="entry name" value="MFS_dom"/>
</dbReference>
<dbReference type="InterPro" id="IPR003663">
    <property type="entry name" value="Sugar/inositol_transpt"/>
</dbReference>
<evidence type="ECO:0000256" key="3">
    <source>
        <dbReference type="ARBA" id="ARBA00022448"/>
    </source>
</evidence>
<dbReference type="InterPro" id="IPR050360">
    <property type="entry name" value="MFS_Sugar_Transporters"/>
</dbReference>
<feature type="transmembrane region" description="Helical" evidence="8">
    <location>
        <begin position="72"/>
        <end position="95"/>
    </location>
</feature>
<feature type="transmembrane region" description="Helical" evidence="8">
    <location>
        <begin position="419"/>
        <end position="441"/>
    </location>
</feature>
<evidence type="ECO:0000256" key="7">
    <source>
        <dbReference type="RuleBase" id="RU003346"/>
    </source>
</evidence>
<dbReference type="Pfam" id="PF00083">
    <property type="entry name" value="Sugar_tr"/>
    <property type="match status" value="1"/>
</dbReference>
<dbReference type="GO" id="GO:0005351">
    <property type="term" value="F:carbohydrate:proton symporter activity"/>
    <property type="evidence" value="ECO:0007669"/>
    <property type="project" value="TreeGrafter"/>
</dbReference>
<accession>A0A5N6TKR4</accession>
<dbReference type="EMBL" id="ML742235">
    <property type="protein sequence ID" value="KAE8146937.1"/>
    <property type="molecule type" value="Genomic_DNA"/>
</dbReference>
<dbReference type="PROSITE" id="PS00216">
    <property type="entry name" value="SUGAR_TRANSPORT_1"/>
    <property type="match status" value="1"/>
</dbReference>
<gene>
    <name evidence="10" type="ORF">BDV25DRAFT_132527</name>
</gene>
<protein>
    <submittedName>
        <fullName evidence="10">General substrate transporter</fullName>
    </submittedName>
</protein>